<dbReference type="GO" id="GO:0008270">
    <property type="term" value="F:zinc ion binding"/>
    <property type="evidence" value="ECO:0007669"/>
    <property type="project" value="UniProtKB-KW"/>
</dbReference>
<name>A0A1I7TYX4_9PELO</name>
<organism evidence="4 5">
    <name type="scientific">Caenorhabditis tropicalis</name>
    <dbReference type="NCBI Taxonomy" id="1561998"/>
    <lineage>
        <taxon>Eukaryota</taxon>
        <taxon>Metazoa</taxon>
        <taxon>Ecdysozoa</taxon>
        <taxon>Nematoda</taxon>
        <taxon>Chromadorea</taxon>
        <taxon>Rhabditida</taxon>
        <taxon>Rhabditina</taxon>
        <taxon>Rhabditomorpha</taxon>
        <taxon>Rhabditoidea</taxon>
        <taxon>Rhabditidae</taxon>
        <taxon>Peloderinae</taxon>
        <taxon>Caenorhabditis</taxon>
    </lineage>
</organism>
<dbReference type="Proteomes" id="UP000095282">
    <property type="component" value="Unplaced"/>
</dbReference>
<keyword evidence="1" id="KW-0479">Metal-binding</keyword>
<feature type="compositionally biased region" description="Low complexity" evidence="2">
    <location>
        <begin position="431"/>
        <end position="443"/>
    </location>
</feature>
<dbReference type="InterPro" id="IPR013087">
    <property type="entry name" value="Znf_C2H2_type"/>
</dbReference>
<dbReference type="WBParaSite" id="Csp11.Scaffold629.g13179.t3">
    <property type="protein sequence ID" value="Csp11.Scaffold629.g13179.t3"/>
    <property type="gene ID" value="Csp11.Scaffold629.g13179"/>
</dbReference>
<dbReference type="SMART" id="SM00355">
    <property type="entry name" value="ZnF_C2H2"/>
    <property type="match status" value="2"/>
</dbReference>
<proteinExistence type="predicted"/>
<feature type="compositionally biased region" description="Basic and acidic residues" evidence="2">
    <location>
        <begin position="476"/>
        <end position="486"/>
    </location>
</feature>
<evidence type="ECO:0000259" key="3">
    <source>
        <dbReference type="PROSITE" id="PS50157"/>
    </source>
</evidence>
<feature type="region of interest" description="Disordered" evidence="2">
    <location>
        <begin position="1"/>
        <end position="66"/>
    </location>
</feature>
<accession>A0A1I7TYX4</accession>
<feature type="region of interest" description="Disordered" evidence="2">
    <location>
        <begin position="418"/>
        <end position="446"/>
    </location>
</feature>
<feature type="region of interest" description="Disordered" evidence="2">
    <location>
        <begin position="96"/>
        <end position="129"/>
    </location>
</feature>
<dbReference type="PROSITE" id="PS50157">
    <property type="entry name" value="ZINC_FINGER_C2H2_2"/>
    <property type="match status" value="1"/>
</dbReference>
<dbReference type="PROSITE" id="PS00028">
    <property type="entry name" value="ZINC_FINGER_C2H2_1"/>
    <property type="match status" value="1"/>
</dbReference>
<feature type="compositionally biased region" description="Basic and acidic residues" evidence="2">
    <location>
        <begin position="239"/>
        <end position="253"/>
    </location>
</feature>
<sequence>MSQSSHGSLQSRNEPFRRQNQAIIQSPVHQSFPTQNFPIPSSPMVPHTVGHQNSMHNHNSNEMKEDKLIPQHPPGSPLDSIITSVPLSVEVHHQTVKHNKSSDVGQCSAESQSTTEPNTDVDEREVSSNASNKKLVPYMCPECDKKYSCRKNVKRHRQAVHKLSMEEIIAKPEQPAPPDQTNATVNQGGRRHTVAGVEETSLPKGVGNKRKASVAVTSSGSPKSKTEVKRNDVTTSGELRTRNKDNTAERQESSIHMNMPTASGQLPQVHTILHERSNLNREPLYPELIHDKFGPSSPSVQEEQNLGPLISPQPLDYSSFQYPSNSSHPTWSNSSPSTPVLLQSLSKSLRTEDDTHKMQQIAAELKRCAEKTSFPTNSEGKDDDQILFEQLRLDFNGTDRPEPQADPEDVLDTIEADSTSHEDVTNEKTISTSSSVGLPSLSSPEEHFIQQQQQYSTASWNEVFSQPSAVLLGPDPFHEQVAEPPKKRGSRGPPRRSLDHVCTGCKKVLGTDYSLRRHRSGCAEVQKVLNPEYPKPPQKKKRQTREQVPARDPAVIQAEKEVERMEALPAPSVVHEVVDQFNAERKQLIRQQVAIDPSPTGEEFPEANMSFSTLSFSPRTSSSKSTSASPSQGIQQTLFHDPTSQSDKVELIFTGDHNLLYKNISRSFLSSASPLFSVWLTNENRSKIGLDSTLTDLLLLLDVHSYRTIITADNMDVIAELSRKYQLNETIGRAEHFRFETRHP</sequence>
<evidence type="ECO:0000256" key="1">
    <source>
        <dbReference type="PROSITE-ProRule" id="PRU00042"/>
    </source>
</evidence>
<feature type="compositionally biased region" description="Low complexity" evidence="2">
    <location>
        <begin position="323"/>
        <end position="339"/>
    </location>
</feature>
<feature type="region of interest" description="Disordered" evidence="2">
    <location>
        <begin position="527"/>
        <end position="552"/>
    </location>
</feature>
<feature type="region of interest" description="Disordered" evidence="2">
    <location>
        <begin position="203"/>
        <end position="263"/>
    </location>
</feature>
<feature type="compositionally biased region" description="Polar residues" evidence="2">
    <location>
        <begin position="1"/>
        <end position="39"/>
    </location>
</feature>
<dbReference type="STRING" id="1561998.A0A1I7TYX4"/>
<feature type="region of interest" description="Disordered" evidence="2">
    <location>
        <begin position="290"/>
        <end position="340"/>
    </location>
</feature>
<feature type="domain" description="C2H2-type" evidence="3">
    <location>
        <begin position="138"/>
        <end position="166"/>
    </location>
</feature>
<keyword evidence="1" id="KW-0862">Zinc</keyword>
<evidence type="ECO:0000313" key="5">
    <source>
        <dbReference type="WBParaSite" id="Csp11.Scaffold629.g13179.t3"/>
    </source>
</evidence>
<keyword evidence="4" id="KW-1185">Reference proteome</keyword>
<feature type="region of interest" description="Disordered" evidence="2">
    <location>
        <begin position="474"/>
        <end position="499"/>
    </location>
</feature>
<feature type="region of interest" description="Disordered" evidence="2">
    <location>
        <begin position="614"/>
        <end position="640"/>
    </location>
</feature>
<feature type="compositionally biased region" description="Polar residues" evidence="2">
    <location>
        <begin position="102"/>
        <end position="118"/>
    </location>
</feature>
<feature type="compositionally biased region" description="Polar residues" evidence="2">
    <location>
        <begin position="254"/>
        <end position="263"/>
    </location>
</feature>
<keyword evidence="1" id="KW-0863">Zinc-finger</keyword>
<reference evidence="5" key="1">
    <citation type="submission" date="2016-11" db="UniProtKB">
        <authorList>
            <consortium name="WormBaseParasite"/>
        </authorList>
    </citation>
    <scope>IDENTIFICATION</scope>
</reference>
<feature type="compositionally biased region" description="Low complexity" evidence="2">
    <location>
        <begin position="614"/>
        <end position="631"/>
    </location>
</feature>
<dbReference type="AlphaFoldDB" id="A0A1I7TYX4"/>
<protein>
    <submittedName>
        <fullName evidence="5">C2H2-type domain-containing protein</fullName>
    </submittedName>
</protein>
<evidence type="ECO:0000256" key="2">
    <source>
        <dbReference type="SAM" id="MobiDB-lite"/>
    </source>
</evidence>
<evidence type="ECO:0000313" key="4">
    <source>
        <dbReference type="Proteomes" id="UP000095282"/>
    </source>
</evidence>